<dbReference type="AlphaFoldDB" id="A0A318IMT2"/>
<dbReference type="PANTHER" id="PTHR43845:SF1">
    <property type="entry name" value="BLR5969 PROTEIN"/>
    <property type="match status" value="1"/>
</dbReference>
<evidence type="ECO:0000313" key="1">
    <source>
        <dbReference type="EMBL" id="PXX35321.1"/>
    </source>
</evidence>
<keyword evidence="1" id="KW-0436">Ligase</keyword>
<dbReference type="Gene3D" id="3.40.50.12780">
    <property type="entry name" value="N-terminal domain of ligase-like"/>
    <property type="match status" value="1"/>
</dbReference>
<dbReference type="EMBL" id="QJKB01000020">
    <property type="protein sequence ID" value="PXX35321.1"/>
    <property type="molecule type" value="Genomic_DNA"/>
</dbReference>
<organism evidence="1 2">
    <name type="scientific">Undibacterium pigrum</name>
    <dbReference type="NCBI Taxonomy" id="401470"/>
    <lineage>
        <taxon>Bacteria</taxon>
        <taxon>Pseudomonadati</taxon>
        <taxon>Pseudomonadota</taxon>
        <taxon>Betaproteobacteria</taxon>
        <taxon>Burkholderiales</taxon>
        <taxon>Oxalobacteraceae</taxon>
        <taxon>Undibacterium</taxon>
    </lineage>
</organism>
<keyword evidence="2" id="KW-1185">Reference proteome</keyword>
<dbReference type="GO" id="GO:0016874">
    <property type="term" value="F:ligase activity"/>
    <property type="evidence" value="ECO:0007669"/>
    <property type="project" value="UniProtKB-KW"/>
</dbReference>
<dbReference type="PANTHER" id="PTHR43845">
    <property type="entry name" value="BLR5969 PROTEIN"/>
    <property type="match status" value="1"/>
</dbReference>
<sequence length="479" mass="53696">MKSIKPYASPADRLERQETIRLLRETPPQILRELSEQATLQAFARAAKKAPFYRRMLSEQGIDVAAISSIAAFREHAPVLDKHNTFGQHDIAELCLDGSLDGVRSLLTSSGHSGVFSFGVNTRDNLQRSAKSTDLGLQYLFQTDDKSTLLINCLPMGVKVHTDATFLAETSVREDMVFAVIKKFSAEFEQVILVGEASFIKKIIEEGHELHGIDWPSVQLQIVTGEEGIAENYRSYIAELIGLSDFDNPNGKLIGSSMGVAELDLNLFHETRETIRIRRLAHRNPALRRALFGEDTRCCPMFFIYYPNRCYIETLDRDDQQQELVVSMLSEEMKIPLLRYRSGDCGALFDYEQVVAILREHDIGLTPDLKLPFIAVSGRGKFVDGADGRLYPEAVKEALYADKRIAATITGNFRMSQVEGETLVAVQLRPGRAIPAGATEILSAALAEYSSATAHFHFWQHAEFPYNCGVDYERKFAYL</sequence>
<dbReference type="InterPro" id="IPR042099">
    <property type="entry name" value="ANL_N_sf"/>
</dbReference>
<gene>
    <name evidence="1" type="ORF">DFR42_1208</name>
</gene>
<dbReference type="OrthoDB" id="568480at2"/>
<dbReference type="Proteomes" id="UP000247792">
    <property type="component" value="Unassembled WGS sequence"/>
</dbReference>
<proteinExistence type="predicted"/>
<reference evidence="1 2" key="1">
    <citation type="submission" date="2018-05" db="EMBL/GenBank/DDBJ databases">
        <title>Genomic Encyclopedia of Type Strains, Phase IV (KMG-IV): sequencing the most valuable type-strain genomes for metagenomic binning, comparative biology and taxonomic classification.</title>
        <authorList>
            <person name="Goeker M."/>
        </authorList>
    </citation>
    <scope>NUCLEOTIDE SEQUENCE [LARGE SCALE GENOMIC DNA]</scope>
    <source>
        <strain evidence="1 2">DSM 19792</strain>
    </source>
</reference>
<protein>
    <submittedName>
        <fullName evidence="1">Phenylacetate-CoA ligase</fullName>
    </submittedName>
</protein>
<name>A0A318IMT2_9BURK</name>
<comment type="caution">
    <text evidence="1">The sequence shown here is derived from an EMBL/GenBank/DDBJ whole genome shotgun (WGS) entry which is preliminary data.</text>
</comment>
<evidence type="ECO:0000313" key="2">
    <source>
        <dbReference type="Proteomes" id="UP000247792"/>
    </source>
</evidence>
<dbReference type="RefSeq" id="WP_110258213.1">
    <property type="nucleotide sequence ID" value="NZ_QJKB01000020.1"/>
</dbReference>
<accession>A0A318IMT2</accession>